<dbReference type="EMBL" id="LSKU01000001">
    <property type="protein sequence ID" value="KXG42981.1"/>
    <property type="molecule type" value="Genomic_DNA"/>
</dbReference>
<proteinExistence type="predicted"/>
<protein>
    <submittedName>
        <fullName evidence="1">Uncharacterized protein</fullName>
    </submittedName>
</protein>
<dbReference type="OrthoDB" id="9807519at2"/>
<keyword evidence="2" id="KW-1185">Reference proteome</keyword>
<evidence type="ECO:0000313" key="2">
    <source>
        <dbReference type="Proteomes" id="UP000070352"/>
    </source>
</evidence>
<dbReference type="STRING" id="1413211.U473_02270"/>
<organism evidence="1 2">
    <name type="scientific">Tepidibacillus decaturensis</name>
    <dbReference type="NCBI Taxonomy" id="1413211"/>
    <lineage>
        <taxon>Bacteria</taxon>
        <taxon>Bacillati</taxon>
        <taxon>Bacillota</taxon>
        <taxon>Bacilli</taxon>
        <taxon>Bacillales</taxon>
        <taxon>Bacillaceae</taxon>
        <taxon>Tepidibacillus</taxon>
    </lineage>
</organism>
<gene>
    <name evidence="1" type="ORF">U473_02270</name>
</gene>
<evidence type="ECO:0000313" key="1">
    <source>
        <dbReference type="EMBL" id="KXG42981.1"/>
    </source>
</evidence>
<comment type="caution">
    <text evidence="1">The sequence shown here is derived from an EMBL/GenBank/DDBJ whole genome shotgun (WGS) entry which is preliminary data.</text>
</comment>
<accession>A0A135L1U7</accession>
<sequence length="116" mass="13320">MSVCRVKKIAGRTVTLMLALLLLFSVVIETAYARDSAVTREGSGPMYWIGYEYPFTTDTALTESRWQANIDWIADNFKSYGYEMVSTDGWIEGSTLTNENGYILSYNDSWTHDWQY</sequence>
<dbReference type="Proteomes" id="UP000070352">
    <property type="component" value="Unassembled WGS sequence"/>
</dbReference>
<reference evidence="1 2" key="1">
    <citation type="submission" date="2016-02" db="EMBL/GenBank/DDBJ databases">
        <title>Draft Genome for Tepidibacillus decaturensis nov. sp. Strain Z9, an Anaerobic, Moderately Thermophilic and Heterotrophic Bacterium from Deep Subsurface of the Illinois Basin, USA.</title>
        <authorList>
            <person name="Dong Y."/>
            <person name="Chang J.Y."/>
            <person name="Sanford R."/>
            <person name="Fouke B.W."/>
        </authorList>
    </citation>
    <scope>NUCLEOTIDE SEQUENCE [LARGE SCALE GENOMIC DNA]</scope>
    <source>
        <strain evidence="1 2">Z9</strain>
    </source>
</reference>
<dbReference type="AlphaFoldDB" id="A0A135L1U7"/>
<dbReference type="RefSeq" id="WP_068722939.1">
    <property type="nucleotide sequence ID" value="NZ_LSKU01000001.1"/>
</dbReference>
<name>A0A135L1U7_9BACI</name>